<accession>A0ABT8RKI8</accession>
<dbReference type="EMBL" id="JAUKPO010000122">
    <property type="protein sequence ID" value="MDO1451918.1"/>
    <property type="molecule type" value="Genomic_DNA"/>
</dbReference>
<comment type="caution">
    <text evidence="2">The sequence shown here is derived from an EMBL/GenBank/DDBJ whole genome shotgun (WGS) entry which is preliminary data.</text>
</comment>
<reference evidence="2" key="1">
    <citation type="submission" date="2023-07" db="EMBL/GenBank/DDBJ databases">
        <title>The genome sequence of Rhodocytophaga aerolata KACC 12507.</title>
        <authorList>
            <person name="Zhang X."/>
        </authorList>
    </citation>
    <scope>NUCLEOTIDE SEQUENCE</scope>
    <source>
        <strain evidence="2">KACC 12507</strain>
    </source>
</reference>
<dbReference type="RefSeq" id="WP_302042713.1">
    <property type="nucleotide sequence ID" value="NZ_JAUKPO010000122.1"/>
</dbReference>
<name>A0ABT8RKI8_9BACT</name>
<evidence type="ECO:0000256" key="1">
    <source>
        <dbReference type="SAM" id="Phobius"/>
    </source>
</evidence>
<keyword evidence="3" id="KW-1185">Reference proteome</keyword>
<organism evidence="2 3">
    <name type="scientific">Rhodocytophaga aerolata</name>
    <dbReference type="NCBI Taxonomy" id="455078"/>
    <lineage>
        <taxon>Bacteria</taxon>
        <taxon>Pseudomonadati</taxon>
        <taxon>Bacteroidota</taxon>
        <taxon>Cytophagia</taxon>
        <taxon>Cytophagales</taxon>
        <taxon>Rhodocytophagaceae</taxon>
        <taxon>Rhodocytophaga</taxon>
    </lineage>
</organism>
<evidence type="ECO:0000313" key="2">
    <source>
        <dbReference type="EMBL" id="MDO1451918.1"/>
    </source>
</evidence>
<proteinExistence type="predicted"/>
<keyword evidence="1" id="KW-0472">Membrane</keyword>
<gene>
    <name evidence="2" type="ORF">Q0590_36955</name>
</gene>
<keyword evidence="1" id="KW-0812">Transmembrane</keyword>
<keyword evidence="1" id="KW-1133">Transmembrane helix</keyword>
<evidence type="ECO:0000313" key="3">
    <source>
        <dbReference type="Proteomes" id="UP001168528"/>
    </source>
</evidence>
<dbReference type="Proteomes" id="UP001168528">
    <property type="component" value="Unassembled WGS sequence"/>
</dbReference>
<protein>
    <submittedName>
        <fullName evidence="2">Uncharacterized protein</fullName>
    </submittedName>
</protein>
<sequence length="62" mass="6959">MVFFLLFLLAAPIQILAFLFAGAYQRSLSPKLGIIRFKISVGMLFSGHIAQPAYLLSQPFRK</sequence>
<feature type="transmembrane region" description="Helical" evidence="1">
    <location>
        <begin position="35"/>
        <end position="56"/>
    </location>
</feature>